<dbReference type="OrthoDB" id="5855668at2759"/>
<dbReference type="Gene3D" id="2.60.40.150">
    <property type="entry name" value="C2 domain"/>
    <property type="match status" value="2"/>
</dbReference>
<dbReference type="InterPro" id="IPR036465">
    <property type="entry name" value="vWFA_dom_sf"/>
</dbReference>
<dbReference type="AlphaFoldDB" id="A0A9Q0N2G4"/>
<dbReference type="EMBL" id="WJQU01000002">
    <property type="protein sequence ID" value="KAJ6642382.1"/>
    <property type="molecule type" value="Genomic_DNA"/>
</dbReference>
<feature type="domain" description="C2" evidence="3">
    <location>
        <begin position="151"/>
        <end position="273"/>
    </location>
</feature>
<dbReference type="InterPro" id="IPR000008">
    <property type="entry name" value="C2_dom"/>
</dbReference>
<dbReference type="SUPFAM" id="SSF53300">
    <property type="entry name" value="vWA-like"/>
    <property type="match status" value="1"/>
</dbReference>
<dbReference type="GO" id="GO:0005886">
    <property type="term" value="C:plasma membrane"/>
    <property type="evidence" value="ECO:0007669"/>
    <property type="project" value="TreeGrafter"/>
</dbReference>
<dbReference type="SMART" id="SM00327">
    <property type="entry name" value="VWA"/>
    <property type="match status" value="1"/>
</dbReference>
<evidence type="ECO:0000259" key="3">
    <source>
        <dbReference type="PROSITE" id="PS50004"/>
    </source>
</evidence>
<protein>
    <submittedName>
        <fullName evidence="4">Copine-9</fullName>
    </submittedName>
</protein>
<dbReference type="CDD" id="cd04047">
    <property type="entry name" value="C2B_Copine"/>
    <property type="match status" value="1"/>
</dbReference>
<dbReference type="InterPro" id="IPR002035">
    <property type="entry name" value="VWF_A"/>
</dbReference>
<dbReference type="CDD" id="cd04048">
    <property type="entry name" value="C2A_Copine"/>
    <property type="match status" value="1"/>
</dbReference>
<dbReference type="Pfam" id="PF07002">
    <property type="entry name" value="Copine"/>
    <property type="match status" value="1"/>
</dbReference>
<dbReference type="Proteomes" id="UP001151699">
    <property type="component" value="Chromosome B"/>
</dbReference>
<dbReference type="PANTHER" id="PTHR10857">
    <property type="entry name" value="COPINE"/>
    <property type="match status" value="1"/>
</dbReference>
<sequence length="555" mass="63052">MNKVAWSPNASSKKFVTNEVLAPFMPQKVCTTKVEISMSCSNLLDLDIASKSDPYVVLSMKEKWQDDLSWKQIDRTETIYNSLNPQWAKKFIVDYKFETIQEMKFEVRDDDSGGKCGRFQYLGIFETILSDIVSHPRTQFVGKLTGAMGKNCGEIILVAEEVSACKKLVEVELKAANLKRQSWLKRNNPFLVVSRLNEDDSYSVVKRLGTIPTRNATWKLSIHLNSLCNGDYDRGIKIDCYNRRRDGNHKLIGTCETSLREIQVETLKLYKTRKQSTSNSIETGKLKILRFQITDEVSFMDYIRNGTQMHFAVAVDFTQSNKDYTSPESLHYLSANSLNPYQIALRSVGEIIQHYDNSHLYPAFGFGAKIPPNGEVSHQFPLNGNPKHPHCSSIDEILVHYENCLKTVELYGPTNFAPVINNAISIASAFQNGKHYFVLLIITDGIISDMKETKHAIISASSLPISIIIVGVGMANFNKMDQLDSDEWRLRIDGRFAERDIVQFVPLSKFLGKKKHTEIKSNADLARNVLAEIPYQFLSYMEKMGYKPRMGDQES</sequence>
<dbReference type="PANTHER" id="PTHR10857:SF106">
    <property type="entry name" value="C2 DOMAIN-CONTAINING PROTEIN"/>
    <property type="match status" value="1"/>
</dbReference>
<dbReference type="InterPro" id="IPR037768">
    <property type="entry name" value="C2B_Copine"/>
</dbReference>
<comment type="similarity">
    <text evidence="1">Belongs to the copine family.</text>
</comment>
<evidence type="ECO:0000313" key="5">
    <source>
        <dbReference type="Proteomes" id="UP001151699"/>
    </source>
</evidence>
<evidence type="ECO:0000256" key="1">
    <source>
        <dbReference type="ARBA" id="ARBA00009048"/>
    </source>
</evidence>
<dbReference type="Pfam" id="PF00168">
    <property type="entry name" value="C2"/>
    <property type="match status" value="2"/>
</dbReference>
<reference evidence="4" key="1">
    <citation type="submission" date="2022-07" db="EMBL/GenBank/DDBJ databases">
        <authorList>
            <person name="Trinca V."/>
            <person name="Uliana J.V.C."/>
            <person name="Torres T.T."/>
            <person name="Ward R.J."/>
            <person name="Monesi N."/>
        </authorList>
    </citation>
    <scope>NUCLEOTIDE SEQUENCE</scope>
    <source>
        <strain evidence="4">HSMRA1968</strain>
        <tissue evidence="4">Whole embryos</tissue>
    </source>
</reference>
<organism evidence="4 5">
    <name type="scientific">Pseudolycoriella hygida</name>
    <dbReference type="NCBI Taxonomy" id="35572"/>
    <lineage>
        <taxon>Eukaryota</taxon>
        <taxon>Metazoa</taxon>
        <taxon>Ecdysozoa</taxon>
        <taxon>Arthropoda</taxon>
        <taxon>Hexapoda</taxon>
        <taxon>Insecta</taxon>
        <taxon>Pterygota</taxon>
        <taxon>Neoptera</taxon>
        <taxon>Endopterygota</taxon>
        <taxon>Diptera</taxon>
        <taxon>Nematocera</taxon>
        <taxon>Sciaroidea</taxon>
        <taxon>Sciaridae</taxon>
        <taxon>Pseudolycoriella</taxon>
    </lineage>
</organism>
<accession>A0A9Q0N2G4</accession>
<dbReference type="PROSITE" id="PS50004">
    <property type="entry name" value="C2"/>
    <property type="match status" value="2"/>
</dbReference>
<dbReference type="InterPro" id="IPR010734">
    <property type="entry name" value="Copine_C"/>
</dbReference>
<dbReference type="GO" id="GO:0032991">
    <property type="term" value="C:protein-containing complex"/>
    <property type="evidence" value="ECO:0007669"/>
    <property type="project" value="UniProtKB-ARBA"/>
</dbReference>
<dbReference type="InterPro" id="IPR035892">
    <property type="entry name" value="C2_domain_sf"/>
</dbReference>
<keyword evidence="2" id="KW-0677">Repeat</keyword>
<dbReference type="InterPro" id="IPR045052">
    <property type="entry name" value="Copine"/>
</dbReference>
<proteinExistence type="inferred from homology"/>
<dbReference type="SMART" id="SM00239">
    <property type="entry name" value="C2"/>
    <property type="match status" value="2"/>
</dbReference>
<evidence type="ECO:0000313" key="4">
    <source>
        <dbReference type="EMBL" id="KAJ6642382.1"/>
    </source>
</evidence>
<dbReference type="SUPFAM" id="SSF49562">
    <property type="entry name" value="C2 domain (Calcium/lipid-binding domain, CaLB)"/>
    <property type="match status" value="2"/>
</dbReference>
<name>A0A9Q0N2G4_9DIPT</name>
<keyword evidence="5" id="KW-1185">Reference proteome</keyword>
<feature type="domain" description="C2" evidence="3">
    <location>
        <begin position="16"/>
        <end position="142"/>
    </location>
</feature>
<dbReference type="GO" id="GO:0005544">
    <property type="term" value="F:calcium-dependent phospholipid binding"/>
    <property type="evidence" value="ECO:0007669"/>
    <property type="project" value="InterPro"/>
</dbReference>
<evidence type="ECO:0000256" key="2">
    <source>
        <dbReference type="ARBA" id="ARBA00022737"/>
    </source>
</evidence>
<dbReference type="GO" id="GO:0071277">
    <property type="term" value="P:cellular response to calcium ion"/>
    <property type="evidence" value="ECO:0007669"/>
    <property type="project" value="TreeGrafter"/>
</dbReference>
<comment type="caution">
    <text evidence="4">The sequence shown here is derived from an EMBL/GenBank/DDBJ whole genome shotgun (WGS) entry which is preliminary data.</text>
</comment>
<gene>
    <name evidence="4" type="primary">CPNE9</name>
    <name evidence="4" type="ORF">Bhyg_07330</name>
</gene>